<protein>
    <submittedName>
        <fullName evidence="2">Uncharacterized protein</fullName>
    </submittedName>
</protein>
<evidence type="ECO:0000313" key="2">
    <source>
        <dbReference type="EMBL" id="WOQ70415.1"/>
    </source>
</evidence>
<feature type="region of interest" description="Disordered" evidence="1">
    <location>
        <begin position="234"/>
        <end position="256"/>
    </location>
</feature>
<sequence length="256" mass="26636">MVTALRTREAAPPEELRRLRAEMDRVRGRRVSAPVFPVHPRLADLLPERGLRPGSVYALEPSPSLLLGLMATASRAGSWCGVVGVPSLGVEAAEGFGLDLSRLVLVPEPGARWLAVASALAEVLPLVAVRPPERVRESDAARLTARLRDRGCALLTLGDWPGADALLSTSDPRWQGVGAGDGYLAGREVTVTVSSRRFPVPRSTRVMLPDAAGAVDAAVATSAGTAVRGAVAADPSALEGVSRGRGADPVPIRAAG</sequence>
<evidence type="ECO:0000256" key="1">
    <source>
        <dbReference type="SAM" id="MobiDB-lite"/>
    </source>
</evidence>
<dbReference type="EMBL" id="CP137080">
    <property type="protein sequence ID" value="WOQ70415.1"/>
    <property type="molecule type" value="Genomic_DNA"/>
</dbReference>
<dbReference type="RefSeq" id="WP_330171496.1">
    <property type="nucleotide sequence ID" value="NZ_CP137080.1"/>
</dbReference>
<keyword evidence="3" id="KW-1185">Reference proteome</keyword>
<evidence type="ECO:0000313" key="3">
    <source>
        <dbReference type="Proteomes" id="UP001329313"/>
    </source>
</evidence>
<gene>
    <name evidence="2" type="ORF">RYJ27_04190</name>
</gene>
<proteinExistence type="predicted"/>
<name>A0AAU0MKC4_9MICO</name>
<dbReference type="Proteomes" id="UP001329313">
    <property type="component" value="Chromosome"/>
</dbReference>
<dbReference type="AlphaFoldDB" id="A0AAU0MKC4"/>
<reference evidence="2 3" key="1">
    <citation type="submission" date="2023-10" db="EMBL/GenBank/DDBJ databases">
        <title>Y20.</title>
        <authorList>
            <person name="Zhang G."/>
            <person name="Ding Y."/>
        </authorList>
    </citation>
    <scope>NUCLEOTIDE SEQUENCE [LARGE SCALE GENOMIC DNA]</scope>
    <source>
        <strain evidence="2 3">Y20</strain>
    </source>
</reference>
<accession>A0AAU0MKC4</accession>
<organism evidence="2 3">
    <name type="scientific">Microbacterium limosum</name>
    <dbReference type="NCBI Taxonomy" id="3079935"/>
    <lineage>
        <taxon>Bacteria</taxon>
        <taxon>Bacillati</taxon>
        <taxon>Actinomycetota</taxon>
        <taxon>Actinomycetes</taxon>
        <taxon>Micrococcales</taxon>
        <taxon>Microbacteriaceae</taxon>
        <taxon>Microbacterium</taxon>
    </lineage>
</organism>
<dbReference type="KEGG" id="mliy:RYJ27_04190"/>